<evidence type="ECO:0000259" key="3">
    <source>
        <dbReference type="SMART" id="SM00479"/>
    </source>
</evidence>
<name>A0A0S2SDN5_9GAMM</name>
<dbReference type="NCBIfam" id="NF006601">
    <property type="entry name" value="PRK09145.1"/>
    <property type="match status" value="1"/>
</dbReference>
<dbReference type="GO" id="GO:0008408">
    <property type="term" value="F:3'-5' exonuclease activity"/>
    <property type="evidence" value="ECO:0007669"/>
    <property type="project" value="TreeGrafter"/>
</dbReference>
<dbReference type="InterPro" id="IPR036397">
    <property type="entry name" value="RNaseH_sf"/>
</dbReference>
<dbReference type="SMART" id="SM00479">
    <property type="entry name" value="EXOIII"/>
    <property type="match status" value="1"/>
</dbReference>
<proteinExistence type="predicted"/>
<dbReference type="InterPro" id="IPR013520">
    <property type="entry name" value="Ribonucl_H"/>
</dbReference>
<keyword evidence="2" id="KW-0378">Hydrolase</keyword>
<dbReference type="RefSeq" id="WP_060586860.1">
    <property type="nucleotide sequence ID" value="NZ_CP013067.1"/>
</dbReference>
<evidence type="ECO:0000313" key="4">
    <source>
        <dbReference type="EMBL" id="ALP39831.1"/>
    </source>
</evidence>
<evidence type="ECO:0000256" key="1">
    <source>
        <dbReference type="ARBA" id="ARBA00022722"/>
    </source>
</evidence>
<organism evidence="4 5">
    <name type="scientific">Aeromonas schubertii</name>
    <dbReference type="NCBI Taxonomy" id="652"/>
    <lineage>
        <taxon>Bacteria</taxon>
        <taxon>Pseudomonadati</taxon>
        <taxon>Pseudomonadota</taxon>
        <taxon>Gammaproteobacteria</taxon>
        <taxon>Aeromonadales</taxon>
        <taxon>Aeromonadaceae</taxon>
        <taxon>Aeromonas</taxon>
    </lineage>
</organism>
<dbReference type="SUPFAM" id="SSF53098">
    <property type="entry name" value="Ribonuclease H-like"/>
    <property type="match status" value="1"/>
</dbReference>
<dbReference type="PATRIC" id="fig|652.5.peg.2909"/>
<dbReference type="InterPro" id="IPR012337">
    <property type="entry name" value="RNaseH-like_sf"/>
</dbReference>
<dbReference type="AlphaFoldDB" id="A0A0S2SDN5"/>
<reference evidence="5" key="1">
    <citation type="submission" date="2015-10" db="EMBL/GenBank/DDBJ databases">
        <title>Complete Genome Sequence of Aeromonas schubertii strain WL1483.</title>
        <authorList>
            <person name="Liu L."/>
        </authorList>
    </citation>
    <scope>NUCLEOTIDE SEQUENCE [LARGE SCALE GENOMIC DNA]</scope>
    <source>
        <strain evidence="5">WL1483</strain>
    </source>
</reference>
<dbReference type="GO" id="GO:0003676">
    <property type="term" value="F:nucleic acid binding"/>
    <property type="evidence" value="ECO:0007669"/>
    <property type="project" value="InterPro"/>
</dbReference>
<dbReference type="GO" id="GO:0005829">
    <property type="term" value="C:cytosol"/>
    <property type="evidence" value="ECO:0007669"/>
    <property type="project" value="TreeGrafter"/>
</dbReference>
<dbReference type="PANTHER" id="PTHR30231">
    <property type="entry name" value="DNA POLYMERASE III SUBUNIT EPSILON"/>
    <property type="match status" value="1"/>
</dbReference>
<evidence type="ECO:0000256" key="2">
    <source>
        <dbReference type="ARBA" id="ARBA00022839"/>
    </source>
</evidence>
<reference evidence="4 5" key="2">
    <citation type="journal article" date="2016" name="Genome Announc.">
        <title>Complete Genome Sequence of the Highly Virulent Aeromonas schubertii Strain WL1483, Isolated from Diseased Snakehead Fish (Channa argus) in China.</title>
        <authorList>
            <person name="Liu L."/>
            <person name="Li N."/>
            <person name="Zhang D."/>
            <person name="Fu X."/>
            <person name="Shi C."/>
            <person name="Lin Q."/>
            <person name="Hao G."/>
        </authorList>
    </citation>
    <scope>NUCLEOTIDE SEQUENCE [LARGE SCALE GENOMIC DNA]</scope>
    <source>
        <strain evidence="4 5">WL1483</strain>
    </source>
</reference>
<dbReference type="Pfam" id="PF00929">
    <property type="entry name" value="RNase_T"/>
    <property type="match status" value="1"/>
</dbReference>
<dbReference type="Proteomes" id="UP000058114">
    <property type="component" value="Chromosome"/>
</dbReference>
<gene>
    <name evidence="4" type="ORF">WL1483_412</name>
</gene>
<evidence type="ECO:0000313" key="5">
    <source>
        <dbReference type="Proteomes" id="UP000058114"/>
    </source>
</evidence>
<dbReference type="GO" id="GO:0006259">
    <property type="term" value="P:DNA metabolic process"/>
    <property type="evidence" value="ECO:0007669"/>
    <property type="project" value="UniProtKB-ARBA"/>
</dbReference>
<keyword evidence="2" id="KW-0269">Exonuclease</keyword>
<dbReference type="Gene3D" id="3.30.420.10">
    <property type="entry name" value="Ribonuclease H-like superfamily/Ribonuclease H"/>
    <property type="match status" value="1"/>
</dbReference>
<dbReference type="KEGG" id="asr:WL1483_412"/>
<keyword evidence="1" id="KW-0540">Nuclease</keyword>
<protein>
    <submittedName>
        <fullName evidence="4">DNA polymerase III subunit epsilon</fullName>
    </submittedName>
</protein>
<dbReference type="EMBL" id="CP013067">
    <property type="protein sequence ID" value="ALP39831.1"/>
    <property type="molecule type" value="Genomic_DNA"/>
</dbReference>
<accession>A0A0S2SDN5</accession>
<feature type="domain" description="Exonuclease" evidence="3">
    <location>
        <begin position="30"/>
        <end position="203"/>
    </location>
</feature>
<dbReference type="CDD" id="cd06127">
    <property type="entry name" value="DEDDh"/>
    <property type="match status" value="1"/>
</dbReference>
<sequence>MLMRLRRRWLGRTFTGGPFAPLFEPPPVDEWVALDLETTSLAPARAEIVAIGAVRIRRDRLLLGEALSLKIRPPTSLDGSSIVIHGLRHQDLVDGLPLEEALGRLLAFIGSSPLVGYHIDYDFRILSRHCHRLWGLTLPHQTIEVSRLYYDAVSRHLPGSHLDLRLSTLCRHLDLPRLEAHDALNDALTAALLFLRLRLGPAPDYPKV</sequence>
<dbReference type="PANTHER" id="PTHR30231:SF7">
    <property type="entry name" value="BLR4117 PROTEIN"/>
    <property type="match status" value="1"/>
</dbReference>